<proteinExistence type="predicted"/>
<evidence type="ECO:0000256" key="1">
    <source>
        <dbReference type="SAM" id="Coils"/>
    </source>
</evidence>
<evidence type="ECO:0000256" key="2">
    <source>
        <dbReference type="SAM" id="Phobius"/>
    </source>
</evidence>
<dbReference type="EMBL" id="VUNS01000005">
    <property type="protein sequence ID" value="MST96806.1"/>
    <property type="molecule type" value="Genomic_DNA"/>
</dbReference>
<name>A0A844G0C0_9BACT</name>
<gene>
    <name evidence="3" type="ORF">FYJ85_07070</name>
</gene>
<reference evidence="3 4" key="1">
    <citation type="submission" date="2019-08" db="EMBL/GenBank/DDBJ databases">
        <title>In-depth cultivation of the pig gut microbiome towards novel bacterial diversity and tailored functional studies.</title>
        <authorList>
            <person name="Wylensek D."/>
            <person name="Hitch T.C.A."/>
            <person name="Clavel T."/>
        </authorList>
    </citation>
    <scope>NUCLEOTIDE SEQUENCE [LARGE SCALE GENOMIC DNA]</scope>
    <source>
        <strain evidence="3 4">BBE-744-WT-12</strain>
    </source>
</reference>
<keyword evidence="2" id="KW-0812">Transmembrane</keyword>
<sequence>MNILKIECPHCRQHFEIDEAERGENYQCSTCGDSFNGREAVVLSAPAWRRKVGSVLFVLALILLAANVSLLVMQRLPKPEPAGAVPAVDPAEFAELSSQVGKLEAKLAALSKTVEAAEKRESAKPAAQPAAANDNADVIRSIFIRLGRLESEIAGLKDSGGEL</sequence>
<dbReference type="RefSeq" id="WP_154417550.1">
    <property type="nucleotide sequence ID" value="NZ_VUNS01000005.1"/>
</dbReference>
<keyword evidence="2" id="KW-0472">Membrane</keyword>
<keyword evidence="4" id="KW-1185">Reference proteome</keyword>
<evidence type="ECO:0000313" key="4">
    <source>
        <dbReference type="Proteomes" id="UP000435649"/>
    </source>
</evidence>
<feature type="coiled-coil region" evidence="1">
    <location>
        <begin position="93"/>
        <end position="120"/>
    </location>
</feature>
<organism evidence="3 4">
    <name type="scientific">Victivallis lenta</name>
    <dbReference type="NCBI Taxonomy" id="2606640"/>
    <lineage>
        <taxon>Bacteria</taxon>
        <taxon>Pseudomonadati</taxon>
        <taxon>Lentisphaerota</taxon>
        <taxon>Lentisphaeria</taxon>
        <taxon>Victivallales</taxon>
        <taxon>Victivallaceae</taxon>
        <taxon>Victivallis</taxon>
    </lineage>
</organism>
<keyword evidence="1" id="KW-0175">Coiled coil</keyword>
<dbReference type="Gene3D" id="2.20.28.160">
    <property type="match status" value="1"/>
</dbReference>
<dbReference type="AlphaFoldDB" id="A0A844G0C0"/>
<feature type="transmembrane region" description="Helical" evidence="2">
    <location>
        <begin position="52"/>
        <end position="72"/>
    </location>
</feature>
<evidence type="ECO:0000313" key="3">
    <source>
        <dbReference type="EMBL" id="MST96806.1"/>
    </source>
</evidence>
<keyword evidence="2" id="KW-1133">Transmembrane helix</keyword>
<dbReference type="Proteomes" id="UP000435649">
    <property type="component" value="Unassembled WGS sequence"/>
</dbReference>
<comment type="caution">
    <text evidence="3">The sequence shown here is derived from an EMBL/GenBank/DDBJ whole genome shotgun (WGS) entry which is preliminary data.</text>
</comment>
<accession>A0A844G0C0</accession>
<protein>
    <submittedName>
        <fullName evidence="3">Uncharacterized protein</fullName>
    </submittedName>
</protein>